<proteinExistence type="predicted"/>
<dbReference type="SUPFAM" id="SSF55797">
    <property type="entry name" value="PR-1-like"/>
    <property type="match status" value="1"/>
</dbReference>
<feature type="chain" id="PRO_5046859977" evidence="1">
    <location>
        <begin position="23"/>
        <end position="168"/>
    </location>
</feature>
<accession>A0ABS9ELY8</accession>
<dbReference type="EMBL" id="JAKGTH010000012">
    <property type="protein sequence ID" value="MCF4102825.1"/>
    <property type="molecule type" value="Genomic_DNA"/>
</dbReference>
<dbReference type="RefSeq" id="WP_236134968.1">
    <property type="nucleotide sequence ID" value="NZ_JAKGTH010000012.1"/>
</dbReference>
<dbReference type="Pfam" id="PF00188">
    <property type="entry name" value="CAP"/>
    <property type="match status" value="1"/>
</dbReference>
<sequence length="168" mass="18815">MLTSTKQLCIALLCVFTFASCSQDSEIPEDTVALQTAELGDNVPYSALESEILIEVNKYRASKGLSSLSTVDNITFEAEGHTDYMASNEIVNHDNFEKRYQNLVKEIGARAMSENVAFGYRNAKSVVEAWIASEGHRVNIEGNYTHFGIAVEKDKDGRNYFTNIFVRR</sequence>
<dbReference type="PANTHER" id="PTHR31157:SF1">
    <property type="entry name" value="SCP DOMAIN-CONTAINING PROTEIN"/>
    <property type="match status" value="1"/>
</dbReference>
<organism evidence="3 4">
    <name type="scientific">Gillisia lutea</name>
    <dbReference type="NCBI Taxonomy" id="2909668"/>
    <lineage>
        <taxon>Bacteria</taxon>
        <taxon>Pseudomonadati</taxon>
        <taxon>Bacteroidota</taxon>
        <taxon>Flavobacteriia</taxon>
        <taxon>Flavobacteriales</taxon>
        <taxon>Flavobacteriaceae</taxon>
        <taxon>Gillisia</taxon>
    </lineage>
</organism>
<dbReference type="Proteomes" id="UP001179363">
    <property type="component" value="Unassembled WGS sequence"/>
</dbReference>
<dbReference type="PROSITE" id="PS51257">
    <property type="entry name" value="PROKAR_LIPOPROTEIN"/>
    <property type="match status" value="1"/>
</dbReference>
<feature type="signal peptide" evidence="1">
    <location>
        <begin position="1"/>
        <end position="22"/>
    </location>
</feature>
<evidence type="ECO:0000313" key="3">
    <source>
        <dbReference type="EMBL" id="MCF4102825.1"/>
    </source>
</evidence>
<protein>
    <submittedName>
        <fullName evidence="3">CAP domain-containing protein</fullName>
    </submittedName>
</protein>
<feature type="domain" description="SCP" evidence="2">
    <location>
        <begin position="55"/>
        <end position="162"/>
    </location>
</feature>
<keyword evidence="1" id="KW-0732">Signal</keyword>
<evidence type="ECO:0000313" key="4">
    <source>
        <dbReference type="Proteomes" id="UP001179363"/>
    </source>
</evidence>
<evidence type="ECO:0000256" key="1">
    <source>
        <dbReference type="SAM" id="SignalP"/>
    </source>
</evidence>
<evidence type="ECO:0000259" key="2">
    <source>
        <dbReference type="Pfam" id="PF00188"/>
    </source>
</evidence>
<reference evidence="3" key="1">
    <citation type="submission" date="2022-01" db="EMBL/GenBank/DDBJ databases">
        <title>Gillisia lutea sp. nov., isolated from marine plastic residues from the Malvarosa beach (Valencia, Spain).</title>
        <authorList>
            <person name="Vidal-Verdu A."/>
            <person name="Molina-Menor E."/>
            <person name="Satari L."/>
            <person name="Pascual J."/>
            <person name="Pereto J."/>
            <person name="Porcar M."/>
        </authorList>
    </citation>
    <scope>NUCLEOTIDE SEQUENCE</scope>
    <source>
        <strain evidence="3">M10.2A</strain>
    </source>
</reference>
<dbReference type="InterPro" id="IPR014044">
    <property type="entry name" value="CAP_dom"/>
</dbReference>
<keyword evidence="4" id="KW-1185">Reference proteome</keyword>
<comment type="caution">
    <text evidence="3">The sequence shown here is derived from an EMBL/GenBank/DDBJ whole genome shotgun (WGS) entry which is preliminary data.</text>
</comment>
<dbReference type="Gene3D" id="3.40.33.10">
    <property type="entry name" value="CAP"/>
    <property type="match status" value="1"/>
</dbReference>
<dbReference type="InterPro" id="IPR035940">
    <property type="entry name" value="CAP_sf"/>
</dbReference>
<gene>
    <name evidence="3" type="ORF">L1I30_14195</name>
</gene>
<dbReference type="PANTHER" id="PTHR31157">
    <property type="entry name" value="SCP DOMAIN-CONTAINING PROTEIN"/>
    <property type="match status" value="1"/>
</dbReference>
<dbReference type="CDD" id="cd05379">
    <property type="entry name" value="CAP_bacterial"/>
    <property type="match status" value="1"/>
</dbReference>
<name>A0ABS9ELY8_9FLAO</name>